<evidence type="ECO:0000256" key="10">
    <source>
        <dbReference type="SAM" id="Phobius"/>
    </source>
</evidence>
<dbReference type="AlphaFoldDB" id="A0A1G2NFJ4"/>
<dbReference type="GO" id="GO:0008360">
    <property type="term" value="P:regulation of cell shape"/>
    <property type="evidence" value="ECO:0007669"/>
    <property type="project" value="UniProtKB-KW"/>
</dbReference>
<sequence>MLFGFFRSYGFFVTASLFVGCAIGIGVFGGIDLVKAKFAQEFGADTVLGVRRGTEKLMTPEISVPPESGELNGIAVNEPTKDFGTDRESASNIDNDLLKRIETALPKVKKNEGITAESFLVADLDSGSILTERNIEDVLPIASVTKLVTAIVAKERFAEDDPIRISREAVATYGTAGSLVAGEEILVRDLLYALLIESSNDAAEAIAIEAGRIDFLRAMNAFAVTIGMDDTYFKDASGLSPDNRSNARDLLKLARYIMANKKELLSITKTKTYRTKQHVWNNTTLLLALPAYAGGKNGFTDEALRTALSFFDVKGSDGRIHTLVVVVLRSSDREGDVKKLLRQVSS</sequence>
<keyword evidence="5" id="KW-0573">Peptidoglycan synthesis</keyword>
<dbReference type="InterPro" id="IPR012338">
    <property type="entry name" value="Beta-lactam/transpept-like"/>
</dbReference>
<dbReference type="PROSITE" id="PS51257">
    <property type="entry name" value="PROKAR_LIPOPROTEIN"/>
    <property type="match status" value="1"/>
</dbReference>
<feature type="active site" evidence="7">
    <location>
        <position position="198"/>
    </location>
</feature>
<reference evidence="12 13" key="1">
    <citation type="journal article" date="2016" name="Nat. Commun.">
        <title>Thousands of microbial genomes shed light on interconnected biogeochemical processes in an aquifer system.</title>
        <authorList>
            <person name="Anantharaman K."/>
            <person name="Brown C.T."/>
            <person name="Hug L.A."/>
            <person name="Sharon I."/>
            <person name="Castelle C.J."/>
            <person name="Probst A.J."/>
            <person name="Thomas B.C."/>
            <person name="Singh A."/>
            <person name="Wilkins M.J."/>
            <person name="Karaoz U."/>
            <person name="Brodie E.L."/>
            <person name="Williams K.H."/>
            <person name="Hubbard S.S."/>
            <person name="Banfield J.F."/>
        </authorList>
    </citation>
    <scope>NUCLEOTIDE SEQUENCE [LARGE SCALE GENOMIC DNA]</scope>
</reference>
<accession>A0A1G2NFJ4</accession>
<evidence type="ECO:0000259" key="11">
    <source>
        <dbReference type="Pfam" id="PF00768"/>
    </source>
</evidence>
<evidence type="ECO:0000313" key="13">
    <source>
        <dbReference type="Proteomes" id="UP000176221"/>
    </source>
</evidence>
<comment type="similarity">
    <text evidence="1 9">Belongs to the peptidase S11 family.</text>
</comment>
<feature type="active site" description="Proton acceptor" evidence="7">
    <location>
        <position position="146"/>
    </location>
</feature>
<dbReference type="PANTHER" id="PTHR21581:SF6">
    <property type="entry name" value="TRAFFICKING PROTEIN PARTICLE COMPLEX SUBUNIT 12"/>
    <property type="match status" value="1"/>
</dbReference>
<dbReference type="Pfam" id="PF00768">
    <property type="entry name" value="Peptidase_S11"/>
    <property type="match status" value="1"/>
</dbReference>
<dbReference type="GO" id="GO:0009002">
    <property type="term" value="F:serine-type D-Ala-D-Ala carboxypeptidase activity"/>
    <property type="evidence" value="ECO:0007669"/>
    <property type="project" value="InterPro"/>
</dbReference>
<dbReference type="PRINTS" id="PR00725">
    <property type="entry name" value="DADACBPTASE1"/>
</dbReference>
<evidence type="ECO:0000256" key="3">
    <source>
        <dbReference type="ARBA" id="ARBA00022801"/>
    </source>
</evidence>
<keyword evidence="6" id="KW-0961">Cell wall biogenesis/degradation</keyword>
<evidence type="ECO:0000256" key="8">
    <source>
        <dbReference type="PIRSR" id="PIRSR618044-2"/>
    </source>
</evidence>
<feature type="binding site" evidence="8">
    <location>
        <position position="296"/>
    </location>
    <ligand>
        <name>substrate</name>
    </ligand>
</feature>
<evidence type="ECO:0000256" key="1">
    <source>
        <dbReference type="ARBA" id="ARBA00007164"/>
    </source>
</evidence>
<evidence type="ECO:0000256" key="6">
    <source>
        <dbReference type="ARBA" id="ARBA00023316"/>
    </source>
</evidence>
<comment type="caution">
    <text evidence="12">The sequence shown here is derived from an EMBL/GenBank/DDBJ whole genome shotgun (WGS) entry which is preliminary data.</text>
</comment>
<keyword evidence="3" id="KW-0378">Hydrolase</keyword>
<evidence type="ECO:0000256" key="7">
    <source>
        <dbReference type="PIRSR" id="PIRSR618044-1"/>
    </source>
</evidence>
<dbReference type="PANTHER" id="PTHR21581">
    <property type="entry name" value="D-ALANYL-D-ALANINE CARBOXYPEPTIDASE"/>
    <property type="match status" value="1"/>
</dbReference>
<evidence type="ECO:0000256" key="2">
    <source>
        <dbReference type="ARBA" id="ARBA00022729"/>
    </source>
</evidence>
<keyword evidence="2" id="KW-0732">Signal</keyword>
<keyword evidence="10" id="KW-0812">Transmembrane</keyword>
<feature type="transmembrane region" description="Helical" evidence="10">
    <location>
        <begin position="6"/>
        <end position="28"/>
    </location>
</feature>
<dbReference type="SUPFAM" id="SSF56601">
    <property type="entry name" value="beta-lactamase/transpeptidase-like"/>
    <property type="match status" value="1"/>
</dbReference>
<dbReference type="Gene3D" id="3.40.710.10">
    <property type="entry name" value="DD-peptidase/beta-lactamase superfamily"/>
    <property type="match status" value="1"/>
</dbReference>
<gene>
    <name evidence="12" type="ORF">A2928_01505</name>
</gene>
<feature type="domain" description="Peptidase S11 D-alanyl-D-alanine carboxypeptidase A N-terminal" evidence="11">
    <location>
        <begin position="110"/>
        <end position="305"/>
    </location>
</feature>
<proteinExistence type="inferred from homology"/>
<keyword evidence="10" id="KW-0472">Membrane</keyword>
<evidence type="ECO:0000313" key="12">
    <source>
        <dbReference type="EMBL" id="OHA34858.1"/>
    </source>
</evidence>
<dbReference type="STRING" id="1802319.A2928_01505"/>
<evidence type="ECO:0000256" key="9">
    <source>
        <dbReference type="RuleBase" id="RU004016"/>
    </source>
</evidence>
<evidence type="ECO:0000256" key="5">
    <source>
        <dbReference type="ARBA" id="ARBA00022984"/>
    </source>
</evidence>
<feature type="active site" description="Acyl-ester intermediate" evidence="7">
    <location>
        <position position="143"/>
    </location>
</feature>
<name>A0A1G2NFJ4_9BACT</name>
<dbReference type="InterPro" id="IPR001967">
    <property type="entry name" value="Peptidase_S11_N"/>
</dbReference>
<dbReference type="GO" id="GO:0009252">
    <property type="term" value="P:peptidoglycan biosynthetic process"/>
    <property type="evidence" value="ECO:0007669"/>
    <property type="project" value="UniProtKB-KW"/>
</dbReference>
<protein>
    <recommendedName>
        <fullName evidence="11">Peptidase S11 D-alanyl-D-alanine carboxypeptidase A N-terminal domain-containing protein</fullName>
    </recommendedName>
</protein>
<keyword evidence="4" id="KW-0133">Cell shape</keyword>
<keyword evidence="10" id="KW-1133">Transmembrane helix</keyword>
<dbReference type="InterPro" id="IPR018044">
    <property type="entry name" value="Peptidase_S11"/>
</dbReference>
<dbReference type="GO" id="GO:0006508">
    <property type="term" value="P:proteolysis"/>
    <property type="evidence" value="ECO:0007669"/>
    <property type="project" value="InterPro"/>
</dbReference>
<dbReference type="GO" id="GO:0071555">
    <property type="term" value="P:cell wall organization"/>
    <property type="evidence" value="ECO:0007669"/>
    <property type="project" value="UniProtKB-KW"/>
</dbReference>
<dbReference type="Proteomes" id="UP000176221">
    <property type="component" value="Unassembled WGS sequence"/>
</dbReference>
<dbReference type="EMBL" id="MHRX01000004">
    <property type="protein sequence ID" value="OHA34858.1"/>
    <property type="molecule type" value="Genomic_DNA"/>
</dbReference>
<organism evidence="12 13">
    <name type="scientific">Candidatus Taylorbacteria bacterium RIFCSPLOWO2_01_FULL_45_15b</name>
    <dbReference type="NCBI Taxonomy" id="1802319"/>
    <lineage>
        <taxon>Bacteria</taxon>
        <taxon>Candidatus Tayloriibacteriota</taxon>
    </lineage>
</organism>
<evidence type="ECO:0000256" key="4">
    <source>
        <dbReference type="ARBA" id="ARBA00022960"/>
    </source>
</evidence>